<dbReference type="PANTHER" id="PTHR37042">
    <property type="entry name" value="OUTER MEMBRANE PROTEIN RV1973"/>
    <property type="match status" value="1"/>
</dbReference>
<evidence type="ECO:0008006" key="7">
    <source>
        <dbReference type="Google" id="ProtNLM"/>
    </source>
</evidence>
<reference evidence="5" key="1">
    <citation type="submission" date="2022-08" db="EMBL/GenBank/DDBJ databases">
        <title>Whole genome sequencing of non-tuberculosis mycobacteria type-strains.</title>
        <authorList>
            <person name="Igarashi Y."/>
            <person name="Osugi A."/>
            <person name="Mitarai S."/>
        </authorList>
    </citation>
    <scope>NUCLEOTIDE SEQUENCE</scope>
    <source>
        <strain evidence="5">DSM 45127</strain>
    </source>
</reference>
<keyword evidence="2 4" id="KW-0472">Membrane</keyword>
<dbReference type="Proteomes" id="UP001055336">
    <property type="component" value="Chromosome"/>
</dbReference>
<feature type="compositionally biased region" description="Acidic residues" evidence="3">
    <location>
        <begin position="1"/>
        <end position="16"/>
    </location>
</feature>
<evidence type="ECO:0000313" key="5">
    <source>
        <dbReference type="EMBL" id="UMB69239.1"/>
    </source>
</evidence>
<sequence>MPDDEQTPPAADEPDDAAATATPAGGRMFSPYGLASAVLGALCVAAIALGAVIWTDHRSDVEERTYQSRAMQTAADWTGVLINMNTDNIKESLQKLHDGTVGELNADFDSSIQPYQQVVERLQSRSRGEVEAVAVEAVHHDLDAQPGGPKPPEPLPASIARRSDAVMVVATSVSENTGGKPTTVHWNLRLVVSDVDGKLMISRLESIR</sequence>
<dbReference type="RefSeq" id="WP_240260974.1">
    <property type="nucleotide sequence ID" value="NZ_CP092488.2"/>
</dbReference>
<comment type="subcellular location">
    <subcellularLocation>
        <location evidence="1">Membrane</location>
    </subcellularLocation>
</comment>
<organism evidence="5 6">
    <name type="scientific">Mycobacterium paraterrae</name>
    <dbReference type="NCBI Taxonomy" id="577492"/>
    <lineage>
        <taxon>Bacteria</taxon>
        <taxon>Bacillati</taxon>
        <taxon>Actinomycetota</taxon>
        <taxon>Actinomycetes</taxon>
        <taxon>Mycobacteriales</taxon>
        <taxon>Mycobacteriaceae</taxon>
        <taxon>Mycobacterium</taxon>
    </lineage>
</organism>
<evidence type="ECO:0000313" key="6">
    <source>
        <dbReference type="Proteomes" id="UP001055336"/>
    </source>
</evidence>
<proteinExistence type="predicted"/>
<evidence type="ECO:0000256" key="1">
    <source>
        <dbReference type="ARBA" id="ARBA00004370"/>
    </source>
</evidence>
<name>A0ABY3VIK2_9MYCO</name>
<keyword evidence="4" id="KW-0812">Transmembrane</keyword>
<keyword evidence="4" id="KW-1133">Transmembrane helix</keyword>
<protein>
    <recommendedName>
        <fullName evidence="7">Mammalian cell entry protein</fullName>
    </recommendedName>
</protein>
<dbReference type="EMBL" id="CP092488">
    <property type="protein sequence ID" value="UMB69239.1"/>
    <property type="molecule type" value="Genomic_DNA"/>
</dbReference>
<feature type="transmembrane region" description="Helical" evidence="4">
    <location>
        <begin position="32"/>
        <end position="54"/>
    </location>
</feature>
<keyword evidence="6" id="KW-1185">Reference proteome</keyword>
<accession>A0ABY3VIK2</accession>
<evidence type="ECO:0000256" key="3">
    <source>
        <dbReference type="SAM" id="MobiDB-lite"/>
    </source>
</evidence>
<gene>
    <name evidence="5" type="ORF">MKK62_23260</name>
</gene>
<evidence type="ECO:0000256" key="2">
    <source>
        <dbReference type="ARBA" id="ARBA00023136"/>
    </source>
</evidence>
<feature type="region of interest" description="Disordered" evidence="3">
    <location>
        <begin position="1"/>
        <end position="22"/>
    </location>
</feature>
<evidence type="ECO:0000256" key="4">
    <source>
        <dbReference type="SAM" id="Phobius"/>
    </source>
</evidence>
<dbReference type="PANTHER" id="PTHR37042:SF4">
    <property type="entry name" value="OUTER MEMBRANE PROTEIN RV1973"/>
    <property type="match status" value="1"/>
</dbReference>